<name>A0A1X6YUK9_9RHOB</name>
<dbReference type="PANTHER" id="PTHR43333:SF1">
    <property type="entry name" value="D-ISOMER SPECIFIC 2-HYDROXYACID DEHYDROGENASE NAD-BINDING DOMAIN-CONTAINING PROTEIN"/>
    <property type="match status" value="1"/>
</dbReference>
<dbReference type="Gene3D" id="3.40.50.720">
    <property type="entry name" value="NAD(P)-binding Rossmann-like Domain"/>
    <property type="match status" value="2"/>
</dbReference>
<proteinExistence type="predicted"/>
<protein>
    <submittedName>
        <fullName evidence="4">Glyoxylate/hydroxypyruvate reductase A</fullName>
        <ecNumber evidence="4">1.1.1.79</ecNumber>
    </submittedName>
</protein>
<reference evidence="4 5" key="1">
    <citation type="submission" date="2017-03" db="EMBL/GenBank/DDBJ databases">
        <authorList>
            <person name="Afonso C.L."/>
            <person name="Miller P.J."/>
            <person name="Scott M.A."/>
            <person name="Spackman E."/>
            <person name="Goraichik I."/>
            <person name="Dimitrov K.M."/>
            <person name="Suarez D.L."/>
            <person name="Swayne D.E."/>
        </authorList>
    </citation>
    <scope>NUCLEOTIDE SEQUENCE [LARGE SCALE GENOMIC DNA]</scope>
    <source>
        <strain evidence="4 5">CECT 7751</strain>
    </source>
</reference>
<keyword evidence="2" id="KW-0520">NAD</keyword>
<evidence type="ECO:0000256" key="1">
    <source>
        <dbReference type="ARBA" id="ARBA00023002"/>
    </source>
</evidence>
<accession>A0A1X6YUK9</accession>
<sequence length="299" mass="31983">MSRWTGVATCTMLDMTRFQGGPYRAFAPEVRLLLPEEVEDPAAVDFALTFVPGEGAFALYPNLRAIFSVGAGTDGIDACQSRPDVPVFRVEDPDQAQQMAGFAAFHVLWHHRRMGEFLAAQARGAWERRVGDQSPTLRRIGVMGFGLMGRAIAAGLVALGYPVTVLSRTTPRDPLQGARHMTDDRLEAFLAETDILINVLPLTPATQGILNAGTFTALPEGAALIQLGRGAHLVEADLLAALDSGQLSGASLDVFETEPLPAGSPLWTHPKLVLTPHVASTPRPEAVVANVKRGMASLD</sequence>
<dbReference type="Proteomes" id="UP000193963">
    <property type="component" value="Unassembled WGS sequence"/>
</dbReference>
<dbReference type="OrthoDB" id="9787219at2"/>
<evidence type="ECO:0000313" key="4">
    <source>
        <dbReference type="EMBL" id="SLN31666.1"/>
    </source>
</evidence>
<evidence type="ECO:0000259" key="3">
    <source>
        <dbReference type="Pfam" id="PF02826"/>
    </source>
</evidence>
<dbReference type="SUPFAM" id="SSF51735">
    <property type="entry name" value="NAD(P)-binding Rossmann-fold domains"/>
    <property type="match status" value="1"/>
</dbReference>
<keyword evidence="4" id="KW-0670">Pyruvate</keyword>
<dbReference type="PANTHER" id="PTHR43333">
    <property type="entry name" value="2-HACID_DH_C DOMAIN-CONTAINING PROTEIN"/>
    <property type="match status" value="1"/>
</dbReference>
<dbReference type="InterPro" id="IPR036291">
    <property type="entry name" value="NAD(P)-bd_dom_sf"/>
</dbReference>
<organism evidence="4 5">
    <name type="scientific">Pseudooceanicola marinus</name>
    <dbReference type="NCBI Taxonomy" id="396013"/>
    <lineage>
        <taxon>Bacteria</taxon>
        <taxon>Pseudomonadati</taxon>
        <taxon>Pseudomonadota</taxon>
        <taxon>Alphaproteobacteria</taxon>
        <taxon>Rhodobacterales</taxon>
        <taxon>Paracoccaceae</taxon>
        <taxon>Pseudooceanicola</taxon>
    </lineage>
</organism>
<dbReference type="Pfam" id="PF02826">
    <property type="entry name" value="2-Hacid_dh_C"/>
    <property type="match status" value="1"/>
</dbReference>
<dbReference type="GO" id="GO:0030267">
    <property type="term" value="F:glyoxylate reductase (NADPH) activity"/>
    <property type="evidence" value="ECO:0007669"/>
    <property type="project" value="UniProtKB-EC"/>
</dbReference>
<evidence type="ECO:0000256" key="2">
    <source>
        <dbReference type="ARBA" id="ARBA00023027"/>
    </source>
</evidence>
<dbReference type="InterPro" id="IPR006140">
    <property type="entry name" value="D-isomer_DH_NAD-bd"/>
</dbReference>
<dbReference type="AlphaFoldDB" id="A0A1X6YUK9"/>
<keyword evidence="5" id="KW-1185">Reference proteome</keyword>
<dbReference type="GO" id="GO:0051287">
    <property type="term" value="F:NAD binding"/>
    <property type="evidence" value="ECO:0007669"/>
    <property type="project" value="InterPro"/>
</dbReference>
<dbReference type="EMBL" id="FWFN01000002">
    <property type="protein sequence ID" value="SLN31666.1"/>
    <property type="molecule type" value="Genomic_DNA"/>
</dbReference>
<dbReference type="CDD" id="cd12164">
    <property type="entry name" value="GDH_like_2"/>
    <property type="match status" value="1"/>
</dbReference>
<feature type="domain" description="D-isomer specific 2-hydroxyacid dehydrogenase NAD-binding" evidence="3">
    <location>
        <begin position="106"/>
        <end position="279"/>
    </location>
</feature>
<gene>
    <name evidence="4" type="primary">ghrA_1</name>
    <name evidence="4" type="ORF">PSM7751_01365</name>
</gene>
<dbReference type="RefSeq" id="WP_085887225.1">
    <property type="nucleotide sequence ID" value="NZ_FWFN01000002.1"/>
</dbReference>
<keyword evidence="1 4" id="KW-0560">Oxidoreductase</keyword>
<evidence type="ECO:0000313" key="5">
    <source>
        <dbReference type="Proteomes" id="UP000193963"/>
    </source>
</evidence>
<dbReference type="EC" id="1.1.1.79" evidence="4"/>